<comment type="pathway">
    <text evidence="2">Protein modification; protein ubiquitination.</text>
</comment>
<evidence type="ECO:0000256" key="2">
    <source>
        <dbReference type="ARBA" id="ARBA00004906"/>
    </source>
</evidence>
<dbReference type="SUPFAM" id="SSF49599">
    <property type="entry name" value="TRAF domain-like"/>
    <property type="match status" value="1"/>
</dbReference>
<dbReference type="GO" id="GO:0061630">
    <property type="term" value="F:ubiquitin protein ligase activity"/>
    <property type="evidence" value="ECO:0007669"/>
    <property type="project" value="UniProtKB-EC"/>
</dbReference>
<dbReference type="RefSeq" id="XP_028133609.1">
    <property type="nucleotide sequence ID" value="XM_028277808.1"/>
</dbReference>
<dbReference type="EC" id="2.3.2.27" evidence="4"/>
<dbReference type="InterPro" id="IPR049548">
    <property type="entry name" value="Sina-like_RING"/>
</dbReference>
<dbReference type="Pfam" id="PF21361">
    <property type="entry name" value="Sina_ZnF"/>
    <property type="match status" value="1"/>
</dbReference>
<evidence type="ECO:0000256" key="4">
    <source>
        <dbReference type="ARBA" id="ARBA00012483"/>
    </source>
</evidence>
<evidence type="ECO:0000259" key="11">
    <source>
        <dbReference type="PROSITE" id="PS50089"/>
    </source>
</evidence>
<dbReference type="GO" id="GO:0016567">
    <property type="term" value="P:protein ubiquitination"/>
    <property type="evidence" value="ECO:0007669"/>
    <property type="project" value="UniProtKB-UniPathway"/>
</dbReference>
<dbReference type="RefSeq" id="XP_028133610.1">
    <property type="nucleotide sequence ID" value="XM_028277809.1"/>
</dbReference>
<dbReference type="Pfam" id="PF21362">
    <property type="entry name" value="Sina_RING"/>
    <property type="match status" value="1"/>
</dbReference>
<evidence type="ECO:0000313" key="14">
    <source>
        <dbReference type="RefSeq" id="XP_028133610.1"/>
    </source>
</evidence>
<evidence type="ECO:0000256" key="5">
    <source>
        <dbReference type="ARBA" id="ARBA00022679"/>
    </source>
</evidence>
<keyword evidence="7 10" id="KW-0863">Zinc-finger</keyword>
<dbReference type="InterPro" id="IPR004162">
    <property type="entry name" value="SINA-like_animal"/>
</dbReference>
<sequence length="282" mass="32591">MVTITNMITIEALITFEKSLISKFECPVCFKYMNPPIRLCLSGHSYCNQCFEKLKNCALCRANKSPYRCIVLEQIHATLTFPCRYLDQGCNFSGKGDLMTTHQEYCEFSSVLCPLRFNSCDWTGLRSDMIEHCSTKHPQNIFFQNEQKLKVANFCRPVGRHYYILVYIHDTLFRCSWDLQQDSGLMRFAVYSLGKSSSFDKSFCFKIGMFLKNTNKEAVSMIGPCYLLKNDNNRFIGKKYLSTNFDMIKDLCDTNGDFNYSIGIIDRNLVLPEIIEIESSPE</sequence>
<dbReference type="GO" id="GO:0043161">
    <property type="term" value="P:proteasome-mediated ubiquitin-dependent protein catabolic process"/>
    <property type="evidence" value="ECO:0007669"/>
    <property type="project" value="TreeGrafter"/>
</dbReference>
<comment type="catalytic activity">
    <reaction evidence="1">
        <text>S-ubiquitinyl-[E2 ubiquitin-conjugating enzyme]-L-cysteine + [acceptor protein]-L-lysine = [E2 ubiquitin-conjugating enzyme]-L-cysteine + N(6)-ubiquitinyl-[acceptor protein]-L-lysine.</text>
        <dbReference type="EC" id="2.3.2.27"/>
    </reaction>
</comment>
<keyword evidence="5" id="KW-0808">Transferase</keyword>
<feature type="domain" description="RING-type" evidence="11">
    <location>
        <begin position="26"/>
        <end position="61"/>
    </location>
</feature>
<keyword evidence="9" id="KW-0862">Zinc</keyword>
<dbReference type="InterPro" id="IPR013010">
    <property type="entry name" value="Znf_SIAH"/>
</dbReference>
<dbReference type="PROSITE" id="PS50089">
    <property type="entry name" value="ZF_RING_2"/>
    <property type="match status" value="1"/>
</dbReference>
<dbReference type="InterPro" id="IPR013083">
    <property type="entry name" value="Znf_RING/FYVE/PHD"/>
</dbReference>
<evidence type="ECO:0000256" key="3">
    <source>
        <dbReference type="ARBA" id="ARBA00009119"/>
    </source>
</evidence>
<dbReference type="PANTHER" id="PTHR45877">
    <property type="entry name" value="E3 UBIQUITIN-PROTEIN LIGASE SIAH2"/>
    <property type="match status" value="1"/>
</dbReference>
<dbReference type="UniPathway" id="UPA00143"/>
<evidence type="ECO:0000256" key="9">
    <source>
        <dbReference type="ARBA" id="ARBA00022833"/>
    </source>
</evidence>
<dbReference type="PROSITE" id="PS51081">
    <property type="entry name" value="ZF_SIAH"/>
    <property type="match status" value="1"/>
</dbReference>
<gene>
    <name evidence="13 14" type="primary">LOC114328851</name>
</gene>
<reference evidence="13 14" key="1">
    <citation type="submission" date="2025-04" db="UniProtKB">
        <authorList>
            <consortium name="RefSeq"/>
        </authorList>
    </citation>
    <scope>IDENTIFICATION</scope>
    <source>
        <tissue evidence="13 14">Whole insect</tissue>
    </source>
</reference>
<dbReference type="PANTHER" id="PTHR45877:SF2">
    <property type="entry name" value="E3 UBIQUITIN-PROTEIN LIGASE SINA-RELATED"/>
    <property type="match status" value="1"/>
</dbReference>
<evidence type="ECO:0000256" key="10">
    <source>
        <dbReference type="PROSITE-ProRule" id="PRU00455"/>
    </source>
</evidence>
<dbReference type="InterPro" id="IPR001841">
    <property type="entry name" value="Znf_RING"/>
</dbReference>
<accession>A0A6P7FCB7</accession>
<dbReference type="SUPFAM" id="SSF57850">
    <property type="entry name" value="RING/U-box"/>
    <property type="match status" value="1"/>
</dbReference>
<evidence type="ECO:0000259" key="12">
    <source>
        <dbReference type="PROSITE" id="PS51081"/>
    </source>
</evidence>
<proteinExistence type="inferred from homology"/>
<organism evidence="13">
    <name type="scientific">Diabrotica virgifera virgifera</name>
    <name type="common">western corn rootworm</name>
    <dbReference type="NCBI Taxonomy" id="50390"/>
    <lineage>
        <taxon>Eukaryota</taxon>
        <taxon>Metazoa</taxon>
        <taxon>Ecdysozoa</taxon>
        <taxon>Arthropoda</taxon>
        <taxon>Hexapoda</taxon>
        <taxon>Insecta</taxon>
        <taxon>Pterygota</taxon>
        <taxon>Neoptera</taxon>
        <taxon>Endopterygota</taxon>
        <taxon>Coleoptera</taxon>
        <taxon>Polyphaga</taxon>
        <taxon>Cucujiformia</taxon>
        <taxon>Chrysomeloidea</taxon>
        <taxon>Chrysomelidae</taxon>
        <taxon>Galerucinae</taxon>
        <taxon>Diabroticina</taxon>
        <taxon>Diabroticites</taxon>
        <taxon>Diabrotica</taxon>
    </lineage>
</organism>
<dbReference type="GO" id="GO:0005737">
    <property type="term" value="C:cytoplasm"/>
    <property type="evidence" value="ECO:0007669"/>
    <property type="project" value="TreeGrafter"/>
</dbReference>
<evidence type="ECO:0000256" key="6">
    <source>
        <dbReference type="ARBA" id="ARBA00022723"/>
    </source>
</evidence>
<keyword evidence="8" id="KW-0833">Ubl conjugation pathway</keyword>
<dbReference type="Gene3D" id="3.30.40.10">
    <property type="entry name" value="Zinc/RING finger domain, C3HC4 (zinc finger)"/>
    <property type="match status" value="2"/>
</dbReference>
<evidence type="ECO:0000256" key="1">
    <source>
        <dbReference type="ARBA" id="ARBA00000900"/>
    </source>
</evidence>
<comment type="similarity">
    <text evidence="3">Belongs to the SINA (Seven in absentia) family.</text>
</comment>
<evidence type="ECO:0000313" key="13">
    <source>
        <dbReference type="RefSeq" id="XP_028133609.1"/>
    </source>
</evidence>
<evidence type="ECO:0000256" key="7">
    <source>
        <dbReference type="ARBA" id="ARBA00022771"/>
    </source>
</evidence>
<dbReference type="GO" id="GO:0031624">
    <property type="term" value="F:ubiquitin conjugating enzyme binding"/>
    <property type="evidence" value="ECO:0007669"/>
    <property type="project" value="TreeGrafter"/>
</dbReference>
<keyword evidence="6" id="KW-0479">Metal-binding</keyword>
<dbReference type="AlphaFoldDB" id="A0A6P7FCB7"/>
<protein>
    <recommendedName>
        <fullName evidence="4">RING-type E3 ubiquitin transferase</fullName>
        <ecNumber evidence="4">2.3.2.27</ecNumber>
    </recommendedName>
</protein>
<dbReference type="GO" id="GO:0008270">
    <property type="term" value="F:zinc ion binding"/>
    <property type="evidence" value="ECO:0007669"/>
    <property type="project" value="UniProtKB-KW"/>
</dbReference>
<name>A0A6P7FCB7_DIAVI</name>
<feature type="domain" description="SIAH-type" evidence="12">
    <location>
        <begin position="78"/>
        <end position="138"/>
    </location>
</feature>
<evidence type="ECO:0000256" key="8">
    <source>
        <dbReference type="ARBA" id="ARBA00022786"/>
    </source>
</evidence>